<comment type="catalytic activity">
    <reaction evidence="15 17 19">
        <text>(6S)-NADHX + ADP = AMP + phosphate + NADH + H(+)</text>
        <dbReference type="Rhea" id="RHEA:32223"/>
        <dbReference type="ChEBI" id="CHEBI:15378"/>
        <dbReference type="ChEBI" id="CHEBI:43474"/>
        <dbReference type="ChEBI" id="CHEBI:57945"/>
        <dbReference type="ChEBI" id="CHEBI:64074"/>
        <dbReference type="ChEBI" id="CHEBI:456215"/>
        <dbReference type="ChEBI" id="CHEBI:456216"/>
        <dbReference type="EC" id="4.2.1.136"/>
    </reaction>
</comment>
<evidence type="ECO:0000259" key="20">
    <source>
        <dbReference type="PROSITE" id="PS51383"/>
    </source>
</evidence>
<feature type="binding site" evidence="18">
    <location>
        <begin position="65"/>
        <end position="69"/>
    </location>
    <ligand>
        <name>(6S)-NADPHX</name>
        <dbReference type="ChEBI" id="CHEBI:64076"/>
    </ligand>
</feature>
<dbReference type="RefSeq" id="WP_310060078.1">
    <property type="nucleotide sequence ID" value="NZ_JAVDVY010000001.1"/>
</dbReference>
<dbReference type="SUPFAM" id="SSF64153">
    <property type="entry name" value="YjeF N-terminal domain-like"/>
    <property type="match status" value="1"/>
</dbReference>
<evidence type="ECO:0000259" key="21">
    <source>
        <dbReference type="PROSITE" id="PS51385"/>
    </source>
</evidence>
<reference evidence="22 23" key="1">
    <citation type="submission" date="2023-07" db="EMBL/GenBank/DDBJ databases">
        <title>Sorghum-associated microbial communities from plants grown in Nebraska, USA.</title>
        <authorList>
            <person name="Schachtman D."/>
        </authorList>
    </citation>
    <scope>NUCLEOTIDE SEQUENCE [LARGE SCALE GENOMIC DNA]</scope>
    <source>
        <strain evidence="22 23">BE198</strain>
    </source>
</reference>
<dbReference type="NCBIfam" id="TIGR00196">
    <property type="entry name" value="yjeF_cterm"/>
    <property type="match status" value="1"/>
</dbReference>
<dbReference type="HAMAP" id="MF_01966">
    <property type="entry name" value="NADHX_epimerase"/>
    <property type="match status" value="1"/>
</dbReference>
<dbReference type="InterPro" id="IPR017953">
    <property type="entry name" value="Carbohydrate_kinase_pred_CS"/>
</dbReference>
<evidence type="ECO:0000313" key="23">
    <source>
        <dbReference type="Proteomes" id="UP001251524"/>
    </source>
</evidence>
<dbReference type="InterPro" id="IPR029056">
    <property type="entry name" value="Ribokinase-like"/>
</dbReference>
<dbReference type="PIRSF" id="PIRSF017184">
    <property type="entry name" value="Nnr"/>
    <property type="match status" value="1"/>
</dbReference>
<evidence type="ECO:0000256" key="9">
    <source>
        <dbReference type="ARBA" id="ARBA00022958"/>
    </source>
</evidence>
<keyword evidence="8 17" id="KW-0521">NADP</keyword>
<dbReference type="EMBL" id="JAVDVY010000001">
    <property type="protein sequence ID" value="MDR7134211.1"/>
    <property type="molecule type" value="Genomic_DNA"/>
</dbReference>
<keyword evidence="9 18" id="KW-0630">Potassium</keyword>
<dbReference type="Pfam" id="PF01256">
    <property type="entry name" value="Carb_kinase"/>
    <property type="match status" value="1"/>
</dbReference>
<dbReference type="HAMAP" id="MF_01965">
    <property type="entry name" value="NADHX_dehydratase"/>
    <property type="match status" value="1"/>
</dbReference>
<accession>A0ABU1W9C5</accession>
<organism evidence="22 23">
    <name type="scientific">Lysobacter niastensis</name>
    <dbReference type="NCBI Taxonomy" id="380629"/>
    <lineage>
        <taxon>Bacteria</taxon>
        <taxon>Pseudomonadati</taxon>
        <taxon>Pseudomonadota</taxon>
        <taxon>Gammaproteobacteria</taxon>
        <taxon>Lysobacterales</taxon>
        <taxon>Lysobacteraceae</taxon>
        <taxon>Lysobacter</taxon>
    </lineage>
</organism>
<comment type="catalytic activity">
    <reaction evidence="1 18 19">
        <text>(6R)-NADHX = (6S)-NADHX</text>
        <dbReference type="Rhea" id="RHEA:32215"/>
        <dbReference type="ChEBI" id="CHEBI:64074"/>
        <dbReference type="ChEBI" id="CHEBI:64075"/>
        <dbReference type="EC" id="5.1.99.6"/>
    </reaction>
</comment>
<feature type="domain" description="YjeF C-terminal" evidence="20">
    <location>
        <begin position="226"/>
        <end position="497"/>
    </location>
</feature>
<dbReference type="EC" id="4.2.1.136" evidence="19"/>
<evidence type="ECO:0000256" key="10">
    <source>
        <dbReference type="ARBA" id="ARBA00023027"/>
    </source>
</evidence>
<comment type="function">
    <text evidence="17">Catalyzes the dehydration of the S-form of NAD(P)HX at the expense of ADP, which is converted to AMP. Together with NAD(P)HX epimerase, which catalyzes the epimerization of the S- and R-forms, the enzyme allows the repair of both epimers of NAD(P)HX, a damaged form of NAD(P)H that is a result of enzymatic or heat-dependent hydration.</text>
</comment>
<comment type="caution">
    <text evidence="18">Lacks conserved residue(s) required for the propagation of feature annotation.</text>
</comment>
<evidence type="ECO:0000256" key="7">
    <source>
        <dbReference type="ARBA" id="ARBA00022840"/>
    </source>
</evidence>
<evidence type="ECO:0000256" key="5">
    <source>
        <dbReference type="ARBA" id="ARBA00022723"/>
    </source>
</evidence>
<feature type="domain" description="YjeF N-terminal" evidence="21">
    <location>
        <begin position="18"/>
        <end position="218"/>
    </location>
</feature>
<evidence type="ECO:0000256" key="1">
    <source>
        <dbReference type="ARBA" id="ARBA00000013"/>
    </source>
</evidence>
<feature type="binding site" evidence="18">
    <location>
        <position position="128"/>
    </location>
    <ligand>
        <name>K(+)</name>
        <dbReference type="ChEBI" id="CHEBI:29103"/>
    </ligand>
</feature>
<evidence type="ECO:0000256" key="6">
    <source>
        <dbReference type="ARBA" id="ARBA00022741"/>
    </source>
</evidence>
<evidence type="ECO:0000256" key="18">
    <source>
        <dbReference type="HAMAP-Rule" id="MF_01966"/>
    </source>
</evidence>
<keyword evidence="11 18" id="KW-0413">Isomerase</keyword>
<feature type="binding site" evidence="17">
    <location>
        <position position="438"/>
    </location>
    <ligand>
        <name>(6S)-NADPHX</name>
        <dbReference type="ChEBI" id="CHEBI:64076"/>
    </ligand>
</feature>
<evidence type="ECO:0000256" key="2">
    <source>
        <dbReference type="ARBA" id="ARBA00000909"/>
    </source>
</evidence>
<evidence type="ECO:0000256" key="13">
    <source>
        <dbReference type="ARBA" id="ARBA00023268"/>
    </source>
</evidence>
<comment type="catalytic activity">
    <reaction evidence="2 18 19">
        <text>(6R)-NADPHX = (6S)-NADPHX</text>
        <dbReference type="Rhea" id="RHEA:32227"/>
        <dbReference type="ChEBI" id="CHEBI:64076"/>
        <dbReference type="ChEBI" id="CHEBI:64077"/>
        <dbReference type="EC" id="5.1.99.6"/>
    </reaction>
</comment>
<dbReference type="InterPro" id="IPR004443">
    <property type="entry name" value="YjeF_N_dom"/>
</dbReference>
<dbReference type="Gene3D" id="3.40.1190.20">
    <property type="match status" value="1"/>
</dbReference>
<evidence type="ECO:0000256" key="14">
    <source>
        <dbReference type="ARBA" id="ARBA00025153"/>
    </source>
</evidence>
<feature type="binding site" evidence="17">
    <location>
        <position position="263"/>
    </location>
    <ligand>
        <name>(6S)-NADPHX</name>
        <dbReference type="ChEBI" id="CHEBI:64076"/>
    </ligand>
</feature>
<keyword evidence="5 18" id="KW-0479">Metal-binding</keyword>
<dbReference type="CDD" id="cd01171">
    <property type="entry name" value="YXKO-related"/>
    <property type="match status" value="1"/>
</dbReference>
<keyword evidence="10 17" id="KW-0520">NAD</keyword>
<name>A0ABU1W9C5_9GAMM</name>
<dbReference type="GO" id="GO:0052856">
    <property type="term" value="F:NAD(P)HX epimerase activity"/>
    <property type="evidence" value="ECO:0007669"/>
    <property type="project" value="UniProtKB-EC"/>
</dbReference>
<feature type="binding site" evidence="18">
    <location>
        <position position="66"/>
    </location>
    <ligand>
        <name>K(+)</name>
        <dbReference type="ChEBI" id="CHEBI:29103"/>
    </ligand>
</feature>
<dbReference type="PROSITE" id="PS51383">
    <property type="entry name" value="YJEF_C_3"/>
    <property type="match status" value="1"/>
</dbReference>
<evidence type="ECO:0000256" key="12">
    <source>
        <dbReference type="ARBA" id="ARBA00023239"/>
    </source>
</evidence>
<dbReference type="PROSITE" id="PS01049">
    <property type="entry name" value="YJEF_C_1"/>
    <property type="match status" value="1"/>
</dbReference>
<evidence type="ECO:0000313" key="22">
    <source>
        <dbReference type="EMBL" id="MDR7134211.1"/>
    </source>
</evidence>
<dbReference type="PROSITE" id="PS01050">
    <property type="entry name" value="YJEF_C_2"/>
    <property type="match status" value="1"/>
</dbReference>
<dbReference type="SUPFAM" id="SSF53613">
    <property type="entry name" value="Ribokinase-like"/>
    <property type="match status" value="1"/>
</dbReference>
<dbReference type="PANTHER" id="PTHR12592">
    <property type="entry name" value="ATP-DEPENDENT (S)-NAD(P)H-HYDRATE DEHYDRATASE FAMILY MEMBER"/>
    <property type="match status" value="1"/>
</dbReference>
<comment type="similarity">
    <text evidence="4 19">In the C-terminal section; belongs to the NnrD/CARKD family.</text>
</comment>
<feature type="binding site" evidence="17">
    <location>
        <position position="324"/>
    </location>
    <ligand>
        <name>(6S)-NADPHX</name>
        <dbReference type="ChEBI" id="CHEBI:64076"/>
    </ligand>
</feature>
<dbReference type="Proteomes" id="UP001251524">
    <property type="component" value="Unassembled WGS sequence"/>
</dbReference>
<dbReference type="NCBIfam" id="TIGR00197">
    <property type="entry name" value="yjeF_nterm"/>
    <property type="match status" value="1"/>
</dbReference>
<comment type="function">
    <text evidence="14 19">Bifunctional enzyme that catalyzes the epimerization of the S- and R-forms of NAD(P)HX and the dehydration of the S-form of NAD(P)HX at the expense of ADP, which is converted to AMP. This allows the repair of both epimers of NAD(P)HX, a damaged form of NAD(P)H that is a result of enzymatic or heat-dependent hydration.</text>
</comment>
<feature type="binding site" evidence="17">
    <location>
        <position position="437"/>
    </location>
    <ligand>
        <name>AMP</name>
        <dbReference type="ChEBI" id="CHEBI:456215"/>
    </ligand>
</feature>
<keyword evidence="12 17" id="KW-0456">Lyase</keyword>
<feature type="binding site" evidence="18">
    <location>
        <position position="161"/>
    </location>
    <ligand>
        <name>(6S)-NADPHX</name>
        <dbReference type="ChEBI" id="CHEBI:64076"/>
    </ligand>
</feature>
<comment type="cofactor">
    <cofactor evidence="17">
        <name>Mg(2+)</name>
        <dbReference type="ChEBI" id="CHEBI:18420"/>
    </cofactor>
</comment>
<proteinExistence type="inferred from homology"/>
<evidence type="ECO:0000256" key="16">
    <source>
        <dbReference type="ARBA" id="ARBA00049209"/>
    </source>
</evidence>
<keyword evidence="6 17" id="KW-0547">Nucleotide-binding</keyword>
<comment type="catalytic activity">
    <reaction evidence="16 17 19">
        <text>(6S)-NADPHX + ADP = AMP + phosphate + NADPH + H(+)</text>
        <dbReference type="Rhea" id="RHEA:32235"/>
        <dbReference type="ChEBI" id="CHEBI:15378"/>
        <dbReference type="ChEBI" id="CHEBI:43474"/>
        <dbReference type="ChEBI" id="CHEBI:57783"/>
        <dbReference type="ChEBI" id="CHEBI:64076"/>
        <dbReference type="ChEBI" id="CHEBI:456215"/>
        <dbReference type="ChEBI" id="CHEBI:456216"/>
        <dbReference type="EC" id="4.2.1.136"/>
    </reaction>
</comment>
<feature type="binding site" evidence="18">
    <location>
        <begin position="132"/>
        <end position="138"/>
    </location>
    <ligand>
        <name>(6S)-NADPHX</name>
        <dbReference type="ChEBI" id="CHEBI:64076"/>
    </ligand>
</feature>
<dbReference type="InterPro" id="IPR036652">
    <property type="entry name" value="YjeF_N_dom_sf"/>
</dbReference>
<dbReference type="Pfam" id="PF03853">
    <property type="entry name" value="YjeF_N"/>
    <property type="match status" value="1"/>
</dbReference>
<evidence type="ECO:0000256" key="4">
    <source>
        <dbReference type="ARBA" id="ARBA00009524"/>
    </source>
</evidence>
<evidence type="ECO:0000256" key="8">
    <source>
        <dbReference type="ARBA" id="ARBA00022857"/>
    </source>
</evidence>
<feature type="binding site" evidence="17">
    <location>
        <position position="371"/>
    </location>
    <ligand>
        <name>(6S)-NADPHX</name>
        <dbReference type="ChEBI" id="CHEBI:64076"/>
    </ligand>
</feature>
<dbReference type="Gene3D" id="3.40.50.10260">
    <property type="entry name" value="YjeF N-terminal domain"/>
    <property type="match status" value="1"/>
</dbReference>
<comment type="cofactor">
    <cofactor evidence="18 19">
        <name>K(+)</name>
        <dbReference type="ChEBI" id="CHEBI:29103"/>
    </cofactor>
    <text evidence="18 19">Binds 1 potassium ion per subunit.</text>
</comment>
<protein>
    <recommendedName>
        <fullName evidence="19">Bifunctional NAD(P)H-hydrate repair enzyme</fullName>
    </recommendedName>
    <alternativeName>
        <fullName evidence="19">Nicotinamide nucleotide repair protein</fullName>
    </alternativeName>
    <domain>
        <recommendedName>
            <fullName evidence="19">ADP-dependent (S)-NAD(P)H-hydrate dehydratase</fullName>
            <ecNumber evidence="19">4.2.1.136</ecNumber>
        </recommendedName>
        <alternativeName>
            <fullName evidence="19">ADP-dependent NAD(P)HX dehydratase</fullName>
        </alternativeName>
    </domain>
    <domain>
        <recommendedName>
            <fullName evidence="19">NAD(P)H-hydrate epimerase</fullName>
            <ecNumber evidence="19">5.1.99.6</ecNumber>
        </recommendedName>
    </domain>
</protein>
<evidence type="ECO:0000256" key="17">
    <source>
        <dbReference type="HAMAP-Rule" id="MF_01965"/>
    </source>
</evidence>
<sequence length="500" mass="51816">MPHDAEPFASTLYDSAALREVEARAATALGDAFGLMRRAGQAAWRELLRQWPQAQRIVVVCGPGNNGGDGYVLARHAHESGRQVRVVRLPGHAPQGELARRAEHEYAASGGAVSSFEEVFPPADVVVDALFGIGLSRPPDDTTAVIIEAMNAQAAPIFALDVPSGVDADRGASYQPAVIATRTIEFMACKAGLRTGAALDHAGATSLAALDLPASTFDGSRAAALRLSAMDLSRWLPPRRRDSHKGSNGRVLCIGGEHGSGGAIMLCAQAALRTGAGLVEVATRERHVAPLLSRLPEAMVHEVEDGASLQAALDRADAIALGPGLGQQPWGLALYERAIASAKPLLLDADALNLLAAHPFALPADAVITPHPGEAARLLGISTAQVQQDRFSAAKALCERYACVVVLKGAGSIVAAAHETPRVIAAGNPGMAVGGMGDVLSGVITALRAQGVDAFEAASCGALLHACAGDAAAHEGGERGLLPSDLMPWLRHYANPEHVQ</sequence>
<comment type="function">
    <text evidence="18">Catalyzes the epimerization of the S- and R-forms of NAD(P)HX, a damaged form of NAD(P)H that is a result of enzymatic or heat-dependent hydration. This is a prerequisite for the S-specific NAD(P)H-hydrate dehydratase to allow the repair of both epimers of NAD(P)HX.</text>
</comment>
<keyword evidence="23" id="KW-1185">Reference proteome</keyword>
<evidence type="ECO:0000256" key="11">
    <source>
        <dbReference type="ARBA" id="ARBA00023235"/>
    </source>
</evidence>
<comment type="similarity">
    <text evidence="3 19">In the N-terminal section; belongs to the NnrE/AIBP family.</text>
</comment>
<feature type="binding site" evidence="18">
    <location>
        <position position="164"/>
    </location>
    <ligand>
        <name>K(+)</name>
        <dbReference type="ChEBI" id="CHEBI:29103"/>
    </ligand>
</feature>
<comment type="similarity">
    <text evidence="18">Belongs to the NnrE/AIBP family.</text>
</comment>
<comment type="caution">
    <text evidence="22">The sequence shown here is derived from an EMBL/GenBank/DDBJ whole genome shotgun (WGS) entry which is preliminary data.</text>
</comment>
<evidence type="ECO:0000256" key="3">
    <source>
        <dbReference type="ARBA" id="ARBA00006001"/>
    </source>
</evidence>
<evidence type="ECO:0000256" key="19">
    <source>
        <dbReference type="PIRNR" id="PIRNR017184"/>
    </source>
</evidence>
<feature type="binding site" evidence="17">
    <location>
        <begin position="408"/>
        <end position="412"/>
    </location>
    <ligand>
        <name>AMP</name>
        <dbReference type="ChEBI" id="CHEBI:456215"/>
    </ligand>
</feature>
<evidence type="ECO:0000256" key="15">
    <source>
        <dbReference type="ARBA" id="ARBA00048238"/>
    </source>
</evidence>
<comment type="similarity">
    <text evidence="17">Belongs to the NnrD/CARKD family.</text>
</comment>
<comment type="subunit">
    <text evidence="17">Homotetramer.</text>
</comment>
<dbReference type="InterPro" id="IPR000631">
    <property type="entry name" value="CARKD"/>
</dbReference>
<keyword evidence="13" id="KW-0511">Multifunctional enzyme</keyword>
<dbReference type="InterPro" id="IPR030677">
    <property type="entry name" value="Nnr"/>
</dbReference>
<dbReference type="PROSITE" id="PS51385">
    <property type="entry name" value="YJEF_N"/>
    <property type="match status" value="1"/>
</dbReference>
<dbReference type="EC" id="5.1.99.6" evidence="19"/>
<keyword evidence="7 17" id="KW-0067">ATP-binding</keyword>
<dbReference type="PANTHER" id="PTHR12592:SF0">
    <property type="entry name" value="ATP-DEPENDENT (S)-NAD(P)H-HYDRATE DEHYDRATASE"/>
    <property type="match status" value="1"/>
</dbReference>
<gene>
    <name evidence="17" type="primary">nnrD</name>
    <name evidence="18" type="synonym">nnrE</name>
    <name evidence="22" type="ORF">J2X06_001395</name>
</gene>